<keyword evidence="1" id="KW-1133">Transmembrane helix</keyword>
<dbReference type="AlphaFoldDB" id="A0A2N1P3H2"/>
<protein>
    <submittedName>
        <fullName evidence="2">Uncharacterized protein</fullName>
    </submittedName>
</protein>
<evidence type="ECO:0000313" key="2">
    <source>
        <dbReference type="EMBL" id="PKK80669.1"/>
    </source>
</evidence>
<evidence type="ECO:0000313" key="3">
    <source>
        <dbReference type="Proteomes" id="UP000233469"/>
    </source>
</evidence>
<reference evidence="2 3" key="1">
    <citation type="submission" date="2016-04" db="EMBL/GenBank/DDBJ databases">
        <title>Genome analyses suggest a sexual origin of heterokaryosis in a supposedly ancient asexual fungus.</title>
        <authorList>
            <person name="Ropars J."/>
            <person name="Sedzielewska K."/>
            <person name="Noel J."/>
            <person name="Charron P."/>
            <person name="Farinelli L."/>
            <person name="Marton T."/>
            <person name="Kruger M."/>
            <person name="Pelin A."/>
            <person name="Brachmann A."/>
            <person name="Corradi N."/>
        </authorList>
    </citation>
    <scope>NUCLEOTIDE SEQUENCE [LARGE SCALE GENOMIC DNA]</scope>
    <source>
        <strain evidence="2 3">C2</strain>
    </source>
</reference>
<feature type="transmembrane region" description="Helical" evidence="1">
    <location>
        <begin position="67"/>
        <end position="86"/>
    </location>
</feature>
<evidence type="ECO:0000256" key="1">
    <source>
        <dbReference type="SAM" id="Phobius"/>
    </source>
</evidence>
<sequence length="112" mass="13199">MILKIALKIMAIKIEKKINFVFFFFGHRPAQFAIFVKETKFWLLYINNVTIEVDQCKLLQITSHKKLWLFLIHYTTKSSVLVFILINLNTTHFFFLCKESVILHSETGDACI</sequence>
<reference evidence="2 3" key="2">
    <citation type="submission" date="2017-10" db="EMBL/GenBank/DDBJ databases">
        <title>Extensive intraspecific genome diversity in a model arbuscular mycorrhizal fungus.</title>
        <authorList>
            <person name="Chen E.C.H."/>
            <person name="Morin E."/>
            <person name="Baudet D."/>
            <person name="Noel J."/>
            <person name="Ndikumana S."/>
            <person name="Charron P."/>
            <person name="St-Onge C."/>
            <person name="Giorgi J."/>
            <person name="Grigoriev I.V."/>
            <person name="Roux C."/>
            <person name="Martin F.M."/>
            <person name="Corradi N."/>
        </authorList>
    </citation>
    <scope>NUCLEOTIDE SEQUENCE [LARGE SCALE GENOMIC DNA]</scope>
    <source>
        <strain evidence="2 3">C2</strain>
    </source>
</reference>
<dbReference type="Proteomes" id="UP000233469">
    <property type="component" value="Unassembled WGS sequence"/>
</dbReference>
<proteinExistence type="predicted"/>
<name>A0A2N1P3H2_9GLOM</name>
<keyword evidence="1" id="KW-0472">Membrane</keyword>
<organism evidence="2 3">
    <name type="scientific">Rhizophagus irregularis</name>
    <dbReference type="NCBI Taxonomy" id="588596"/>
    <lineage>
        <taxon>Eukaryota</taxon>
        <taxon>Fungi</taxon>
        <taxon>Fungi incertae sedis</taxon>
        <taxon>Mucoromycota</taxon>
        <taxon>Glomeromycotina</taxon>
        <taxon>Glomeromycetes</taxon>
        <taxon>Glomerales</taxon>
        <taxon>Glomeraceae</taxon>
        <taxon>Rhizophagus</taxon>
    </lineage>
</organism>
<comment type="caution">
    <text evidence="2">The sequence shown here is derived from an EMBL/GenBank/DDBJ whole genome shotgun (WGS) entry which is preliminary data.</text>
</comment>
<keyword evidence="1" id="KW-0812">Transmembrane</keyword>
<dbReference type="EMBL" id="LLXL01000008">
    <property type="protein sequence ID" value="PKK80669.1"/>
    <property type="molecule type" value="Genomic_DNA"/>
</dbReference>
<accession>A0A2N1P3H2</accession>
<gene>
    <name evidence="2" type="ORF">RhiirC2_525944</name>
</gene>